<protein>
    <submittedName>
        <fullName evidence="2">Uncharacterized protein</fullName>
    </submittedName>
</protein>
<dbReference type="Proteomes" id="UP000887565">
    <property type="component" value="Unplaced"/>
</dbReference>
<dbReference type="AlphaFoldDB" id="A0A915IA24"/>
<name>A0A915IA24_ROMCU</name>
<evidence type="ECO:0000313" key="2">
    <source>
        <dbReference type="WBParaSite" id="nRc.2.0.1.t10136-RA"/>
    </source>
</evidence>
<sequence>MKICNVLYHKQIKKKVDNRNMKESRDKDQQHSVCNLASGIRIWIRMPVQQVDGSDGNSYFFRCRKGWMTIYS</sequence>
<proteinExistence type="predicted"/>
<dbReference type="WBParaSite" id="nRc.2.0.1.t10136-RA">
    <property type="protein sequence ID" value="nRc.2.0.1.t10136-RA"/>
    <property type="gene ID" value="nRc.2.0.1.g10136"/>
</dbReference>
<keyword evidence="1" id="KW-1185">Reference proteome</keyword>
<reference evidence="2" key="1">
    <citation type="submission" date="2022-11" db="UniProtKB">
        <authorList>
            <consortium name="WormBaseParasite"/>
        </authorList>
    </citation>
    <scope>IDENTIFICATION</scope>
</reference>
<organism evidence="1 2">
    <name type="scientific">Romanomermis culicivorax</name>
    <name type="common">Nematode worm</name>
    <dbReference type="NCBI Taxonomy" id="13658"/>
    <lineage>
        <taxon>Eukaryota</taxon>
        <taxon>Metazoa</taxon>
        <taxon>Ecdysozoa</taxon>
        <taxon>Nematoda</taxon>
        <taxon>Enoplea</taxon>
        <taxon>Dorylaimia</taxon>
        <taxon>Mermithida</taxon>
        <taxon>Mermithoidea</taxon>
        <taxon>Mermithidae</taxon>
        <taxon>Romanomermis</taxon>
    </lineage>
</organism>
<accession>A0A915IA24</accession>
<evidence type="ECO:0000313" key="1">
    <source>
        <dbReference type="Proteomes" id="UP000887565"/>
    </source>
</evidence>